<dbReference type="AlphaFoldDB" id="A0A9W7KPX2"/>
<sequence>MHKKRLGLAALMLVGGFSSASAGDLCVTIRKVIPQGGTLMVALYDSAQSYKAEKYMMGQQVAPSTKEVNTCFKDLPSGNYAIAAFQDINGNGVLEKTLFGEPTEPYGFSRDARALFGPPDFDNAAVSLGTGRVDTVLTLKN</sequence>
<proteinExistence type="predicted"/>
<dbReference type="Proteomes" id="UP000480854">
    <property type="component" value="Unassembled WGS sequence"/>
</dbReference>
<evidence type="ECO:0000256" key="1">
    <source>
        <dbReference type="SAM" id="SignalP"/>
    </source>
</evidence>
<dbReference type="InterPro" id="IPR018673">
    <property type="entry name" value="DUF2141"/>
</dbReference>
<accession>A0A9W7KPX2</accession>
<comment type="caution">
    <text evidence="2">The sequence shown here is derived from an EMBL/GenBank/DDBJ whole genome shotgun (WGS) entry which is preliminary data.</text>
</comment>
<dbReference type="RefSeq" id="WP_149471462.1">
    <property type="nucleotide sequence ID" value="NZ_QOKW01000026.1"/>
</dbReference>
<evidence type="ECO:0000313" key="2">
    <source>
        <dbReference type="EMBL" id="KAA0677156.1"/>
    </source>
</evidence>
<dbReference type="OrthoDB" id="7189112at2"/>
<dbReference type="Pfam" id="PF09912">
    <property type="entry name" value="DUF2141"/>
    <property type="match status" value="1"/>
</dbReference>
<dbReference type="EMBL" id="QOKW01000026">
    <property type="protein sequence ID" value="KAA0677156.1"/>
    <property type="molecule type" value="Genomic_DNA"/>
</dbReference>
<keyword evidence="3" id="KW-1185">Reference proteome</keyword>
<feature type="signal peptide" evidence="1">
    <location>
        <begin position="1"/>
        <end position="22"/>
    </location>
</feature>
<name>A0A9W7KPX2_9PROT</name>
<reference evidence="2 3" key="1">
    <citation type="submission" date="2018-07" db="EMBL/GenBank/DDBJ databases">
        <title>Genome sequence of Azospirillum sp. ATCC 49961.</title>
        <authorList>
            <person name="Sant'Anna F.H."/>
            <person name="Baldani J.I."/>
            <person name="Zilli J.E."/>
            <person name="Reis V.M."/>
            <person name="Hartmann A."/>
            <person name="Cruz L."/>
            <person name="de Souza E.M."/>
            <person name="de Oliveira Pedrosa F."/>
            <person name="Passaglia L.M.P."/>
        </authorList>
    </citation>
    <scope>NUCLEOTIDE SEQUENCE [LARGE SCALE GENOMIC DNA]</scope>
    <source>
        <strain evidence="2 3">ATCC 49961</strain>
    </source>
</reference>
<gene>
    <name evidence="2" type="ORF">DS843_24505</name>
</gene>
<keyword evidence="1" id="KW-0732">Signal</keyword>
<feature type="chain" id="PRO_5040728488" evidence="1">
    <location>
        <begin position="23"/>
        <end position="141"/>
    </location>
</feature>
<evidence type="ECO:0000313" key="3">
    <source>
        <dbReference type="Proteomes" id="UP000480854"/>
    </source>
</evidence>
<protein>
    <submittedName>
        <fullName evidence="2">DUF2141 domain-containing protein</fullName>
    </submittedName>
</protein>
<organism evidence="2 3">
    <name type="scientific">Roseomonas genomospecies 6</name>
    <dbReference type="NCBI Taxonomy" id="214106"/>
    <lineage>
        <taxon>Bacteria</taxon>
        <taxon>Pseudomonadati</taxon>
        <taxon>Pseudomonadota</taxon>
        <taxon>Alphaproteobacteria</taxon>
        <taxon>Acetobacterales</taxon>
        <taxon>Roseomonadaceae</taxon>
        <taxon>Roseomonas</taxon>
    </lineage>
</organism>